<proteinExistence type="predicted"/>
<reference evidence="1" key="1">
    <citation type="journal article" date="2020" name="Nature">
        <title>Giant virus diversity and host interactions through global metagenomics.</title>
        <authorList>
            <person name="Schulz F."/>
            <person name="Roux S."/>
            <person name="Paez-Espino D."/>
            <person name="Jungbluth S."/>
            <person name="Walsh D.A."/>
            <person name="Denef V.J."/>
            <person name="McMahon K.D."/>
            <person name="Konstantinidis K.T."/>
            <person name="Eloe-Fadrosh E.A."/>
            <person name="Kyrpides N.C."/>
            <person name="Woyke T."/>
        </authorList>
    </citation>
    <scope>NUCLEOTIDE SEQUENCE</scope>
    <source>
        <strain evidence="1">GVMAG-M-3300009161-52</strain>
    </source>
</reference>
<accession>A0A6C0EXJ4</accession>
<sequence length="85" mass="10046">MYKSITTRTKEQRQNEVRTIIKKLNELHLNTGYDAIKTLFENMKTYINDDIKIDIDIPFPDMNVNIKGVLETDIKKKVWVKLTAF</sequence>
<name>A0A6C0EXJ4_9ZZZZ</name>
<evidence type="ECO:0000313" key="1">
    <source>
        <dbReference type="EMBL" id="QHT33827.1"/>
    </source>
</evidence>
<dbReference type="AlphaFoldDB" id="A0A6C0EXJ4"/>
<organism evidence="1">
    <name type="scientific">viral metagenome</name>
    <dbReference type="NCBI Taxonomy" id="1070528"/>
    <lineage>
        <taxon>unclassified sequences</taxon>
        <taxon>metagenomes</taxon>
        <taxon>organismal metagenomes</taxon>
    </lineage>
</organism>
<dbReference type="EMBL" id="MN738979">
    <property type="protein sequence ID" value="QHT33827.1"/>
    <property type="molecule type" value="Genomic_DNA"/>
</dbReference>
<protein>
    <submittedName>
        <fullName evidence="1">Uncharacterized protein</fullName>
    </submittedName>
</protein>